<organism evidence="2">
    <name type="scientific">Tanacetum cinerariifolium</name>
    <name type="common">Dalmatian daisy</name>
    <name type="synonym">Chrysanthemum cinerariifolium</name>
    <dbReference type="NCBI Taxonomy" id="118510"/>
    <lineage>
        <taxon>Eukaryota</taxon>
        <taxon>Viridiplantae</taxon>
        <taxon>Streptophyta</taxon>
        <taxon>Embryophyta</taxon>
        <taxon>Tracheophyta</taxon>
        <taxon>Spermatophyta</taxon>
        <taxon>Magnoliopsida</taxon>
        <taxon>eudicotyledons</taxon>
        <taxon>Gunneridae</taxon>
        <taxon>Pentapetalae</taxon>
        <taxon>asterids</taxon>
        <taxon>campanulids</taxon>
        <taxon>Asterales</taxon>
        <taxon>Asteraceae</taxon>
        <taxon>Asteroideae</taxon>
        <taxon>Anthemideae</taxon>
        <taxon>Anthemidinae</taxon>
        <taxon>Tanacetum</taxon>
    </lineage>
</organism>
<feature type="compositionally biased region" description="Basic and acidic residues" evidence="1">
    <location>
        <begin position="32"/>
        <end position="46"/>
    </location>
</feature>
<accession>A0A6L2J4D3</accession>
<comment type="caution">
    <text evidence="2">The sequence shown here is derived from an EMBL/GenBank/DDBJ whole genome shotgun (WGS) entry which is preliminary data.</text>
</comment>
<protein>
    <submittedName>
        <fullName evidence="2">Uncharacterized protein</fullName>
    </submittedName>
</protein>
<proteinExistence type="predicted"/>
<feature type="compositionally biased region" description="Basic and acidic residues" evidence="1">
    <location>
        <begin position="95"/>
        <end position="104"/>
    </location>
</feature>
<dbReference type="AlphaFoldDB" id="A0A6L2J4D3"/>
<feature type="region of interest" description="Disordered" evidence="1">
    <location>
        <begin position="87"/>
        <end position="125"/>
    </location>
</feature>
<name>A0A6L2J4D3_TANCI</name>
<evidence type="ECO:0000256" key="1">
    <source>
        <dbReference type="SAM" id="MobiDB-lite"/>
    </source>
</evidence>
<reference evidence="2" key="1">
    <citation type="journal article" date="2019" name="Sci. Rep.">
        <title>Draft genome of Tanacetum cinerariifolium, the natural source of mosquito coil.</title>
        <authorList>
            <person name="Yamashiro T."/>
            <person name="Shiraishi A."/>
            <person name="Satake H."/>
            <person name="Nakayama K."/>
        </authorList>
    </citation>
    <scope>NUCLEOTIDE SEQUENCE</scope>
</reference>
<sequence length="163" mass="18434">MQDKELDHLLEGTENADVDEFMNDIFNSQEDSSTRIEPKREKESLEAKNSVGMVTINDEVEEESAGDKTHKAHLSTDKETLQELTIITEDAPSSADKEKLKELTVSDPTPSSYTPSSSSSPKPKLGWFRQYKSFIQQMGGRYGLLFGHLKNTFMPRKNFNELS</sequence>
<feature type="region of interest" description="Disordered" evidence="1">
    <location>
        <begin position="27"/>
        <end position="53"/>
    </location>
</feature>
<feature type="compositionally biased region" description="Low complexity" evidence="1">
    <location>
        <begin position="106"/>
        <end position="124"/>
    </location>
</feature>
<evidence type="ECO:0000313" key="2">
    <source>
        <dbReference type="EMBL" id="GEU31691.1"/>
    </source>
</evidence>
<gene>
    <name evidence="2" type="ORF">Tci_003669</name>
</gene>
<dbReference type="EMBL" id="BKCJ010000277">
    <property type="protein sequence ID" value="GEU31691.1"/>
    <property type="molecule type" value="Genomic_DNA"/>
</dbReference>